<dbReference type="SUPFAM" id="SSF57889">
    <property type="entry name" value="Cysteine-rich domain"/>
    <property type="match status" value="1"/>
</dbReference>
<dbReference type="InterPro" id="IPR011993">
    <property type="entry name" value="PH-like_dom_sf"/>
</dbReference>
<dbReference type="SMART" id="SM00109">
    <property type="entry name" value="C1"/>
    <property type="match status" value="1"/>
</dbReference>
<dbReference type="PANTHER" id="PTHR22988:SF71">
    <property type="entry name" value="CITRON RHO-INTERACTING KINASE"/>
    <property type="match status" value="1"/>
</dbReference>
<dbReference type="STRING" id="407821.A0A087U0M6"/>
<dbReference type="PROSITE" id="PS50219">
    <property type="entry name" value="CNH"/>
    <property type="match status" value="1"/>
</dbReference>
<feature type="domain" description="PH" evidence="8">
    <location>
        <begin position="949"/>
        <end position="1066"/>
    </location>
</feature>
<dbReference type="GO" id="GO:0005856">
    <property type="term" value="C:cytoskeleton"/>
    <property type="evidence" value="ECO:0007669"/>
    <property type="project" value="TreeGrafter"/>
</dbReference>
<comment type="catalytic activity">
    <reaction evidence="5">
        <text>L-seryl-[protein] + ATP = O-phospho-L-seryl-[protein] + ADP + H(+)</text>
        <dbReference type="Rhea" id="RHEA:17989"/>
        <dbReference type="Rhea" id="RHEA-COMP:9863"/>
        <dbReference type="Rhea" id="RHEA-COMP:11604"/>
        <dbReference type="ChEBI" id="CHEBI:15378"/>
        <dbReference type="ChEBI" id="CHEBI:29999"/>
        <dbReference type="ChEBI" id="CHEBI:30616"/>
        <dbReference type="ChEBI" id="CHEBI:83421"/>
        <dbReference type="ChEBI" id="CHEBI:456216"/>
        <dbReference type="EC" id="2.7.11.1"/>
    </reaction>
</comment>
<feature type="region of interest" description="Disordered" evidence="7">
    <location>
        <begin position="1426"/>
        <end position="1476"/>
    </location>
</feature>
<feature type="coiled-coil region" evidence="6">
    <location>
        <begin position="501"/>
        <end position="732"/>
    </location>
</feature>
<dbReference type="InterPro" id="IPR001849">
    <property type="entry name" value="PH_domain"/>
</dbReference>
<evidence type="ECO:0000256" key="7">
    <source>
        <dbReference type="SAM" id="MobiDB-lite"/>
    </source>
</evidence>
<evidence type="ECO:0000256" key="2">
    <source>
        <dbReference type="ARBA" id="ARBA00022723"/>
    </source>
</evidence>
<dbReference type="PANTHER" id="PTHR22988">
    <property type="entry name" value="MYOTONIC DYSTROPHY S/T KINASE-RELATED"/>
    <property type="match status" value="1"/>
</dbReference>
<dbReference type="SMART" id="SM00233">
    <property type="entry name" value="PH"/>
    <property type="match status" value="1"/>
</dbReference>
<keyword evidence="3" id="KW-0862">Zinc</keyword>
<sequence>MKTKHRQDALRLKMRSQEFNKDNDEEKLSLQEQLEDAHAKIDEFLIEKVELIESLQDTKFMLLECQKNLHEKEQKLLSFTSDSTLNESETSSSSTEVNLKQVVKKLEKKNITLEKELETATSAKEKAEAQVLSLKKAIVQLENEMKEMEKENLEISCQTQDEQLMTSIKKYEKELENKHNIIADMQKKLLLQEESTSQMIQKLEDSTHELELYKEQNKNLEESVKQLKEEIALLRSQREAVKNDSLQEIEQHKETKKRLENSVLELEEELSVLKEKKAVTKIPSTIQELKKPFEDGSYISYKSPSPDDGKPEQHNYVEHSDLKQENDYLKTRLEIVNAELTKLKEDIKNKDNSSSDFNKQLKEKEKELSETKLDLKISTRKEQQAESVACSLRERNRDLREKIKGLEDHLLEASKVEKELKEQVKVLEDELSLKKNEFTEKEKLHEIEKAKLEERVKTMKDTCETSSDINQKFAKSQGQYEEVAKQNVNLLKECEEKDKTVTALLEEIKILRSDLSQKENECSKYKKVNNALKSTCMEMEEQLKDFEIIVMARGETIAELTKNKDNLEKEIRSLKESLKQAKSSFSEEEKSRDDLLTHIKELTSEMESQNALHEAELQTLQEHLQHYKKVASELAEESAQMQKEMSLQDQDAKKYSEKILALETQLYEIKEEAARHITQISSLKASNLKLTQAINDALENQHKAQSNIEDLCNELESEKVNHAHEKVKLKETISQQAKLIDFLQSKTENMEKRKRPHISRLFGKKDNTPANPGQYRDVEKLLETEKSRCRRLQDQLSQARAENMALQREISNLMKTAAANTEIPLSPMSRAVHSALTFSPNYSPNSVDSPALLSQELASKFTKPPGMKHKIPHRFNETTCMRSIKCCACLDSVHFGRPVAKCRECSIMCHPKCASSLPNTCGLPSGFIQHFRSTIGDSSSENTLDESENKISEGWVKMPKSNKQGWDRRYLKLIGTVLYVFENSEEKDLNRALSTLDFGTNEAKIVVTSAVSATELTYAATSDLPYVLKVEYIPRTTCWPERCWYIMTLNFSDKQMWVSVLENLAESSQTEVDGIQKNKLVGKSIWTLKGDKLIEPNCTVIFDENIILMGAAEGLFVLKVINKLTCSLRYRMEGIDCIYQMACNEETGTVILIHGEDRKLSLANLDAFQSALHSSSNQMPTLRSLADIKDCHLFALEENICTESPYICIATSESVRLFQWEPTSKKFYSKKVIETNEPCSCIIFSENSVIFGTDGFYELNLELYIVKRFLDSKDASLAGLVYGASQFRSFPIAIFQVAHPDDPEEYLLCFNEMGVFVNELGQRTRPGDMKWKLPLSFAYQCPYIFVIHFSYVEVIEILPQHVTEPGIRRVMKVRKPQYVGPAHVEQSIFISSTHDRTVELIIVEGKSIGSSHSDMQNDECAALNISNSSSKGSTAESDGLDFSFSTSMNQSLEQSSGDQLSLSSKGSEESTNSQMS</sequence>
<feature type="compositionally biased region" description="Polar residues" evidence="7">
    <location>
        <begin position="1426"/>
        <end position="1436"/>
    </location>
</feature>
<name>A0A087U0M6_STEMI</name>
<protein>
    <submittedName>
        <fullName evidence="11">Citron Rho-interacting kinase</fullName>
    </submittedName>
</protein>
<dbReference type="PROSITE" id="PS00479">
    <property type="entry name" value="ZF_DAG_PE_1"/>
    <property type="match status" value="1"/>
</dbReference>
<evidence type="ECO:0000256" key="6">
    <source>
        <dbReference type="SAM" id="Coils"/>
    </source>
</evidence>
<dbReference type="Pfam" id="PF25346">
    <property type="entry name" value="PH_MRCK"/>
    <property type="match status" value="1"/>
</dbReference>
<evidence type="ECO:0000313" key="12">
    <source>
        <dbReference type="Proteomes" id="UP000054359"/>
    </source>
</evidence>
<keyword evidence="2" id="KW-0479">Metal-binding</keyword>
<dbReference type="SUPFAM" id="SSF50729">
    <property type="entry name" value="PH domain-like"/>
    <property type="match status" value="1"/>
</dbReference>
<gene>
    <name evidence="11" type="ORF">X975_26665</name>
</gene>
<dbReference type="GO" id="GO:0046872">
    <property type="term" value="F:metal ion binding"/>
    <property type="evidence" value="ECO:0007669"/>
    <property type="project" value="UniProtKB-KW"/>
</dbReference>
<dbReference type="PROSITE" id="PS50081">
    <property type="entry name" value="ZF_DAG_PE_2"/>
    <property type="match status" value="1"/>
</dbReference>
<dbReference type="SMART" id="SM00036">
    <property type="entry name" value="CNH"/>
    <property type="match status" value="1"/>
</dbReference>
<proteinExistence type="predicted"/>
<accession>A0A087U0M6</accession>
<feature type="compositionally biased region" description="Polar residues" evidence="7">
    <location>
        <begin position="1443"/>
        <end position="1476"/>
    </location>
</feature>
<dbReference type="Pfam" id="PF00780">
    <property type="entry name" value="CNH"/>
    <property type="match status" value="1"/>
</dbReference>
<organism evidence="11 12">
    <name type="scientific">Stegodyphus mimosarum</name>
    <name type="common">African social velvet spider</name>
    <dbReference type="NCBI Taxonomy" id="407821"/>
    <lineage>
        <taxon>Eukaryota</taxon>
        <taxon>Metazoa</taxon>
        <taxon>Ecdysozoa</taxon>
        <taxon>Arthropoda</taxon>
        <taxon>Chelicerata</taxon>
        <taxon>Arachnida</taxon>
        <taxon>Araneae</taxon>
        <taxon>Araneomorphae</taxon>
        <taxon>Entelegynae</taxon>
        <taxon>Eresoidea</taxon>
        <taxon>Eresidae</taxon>
        <taxon>Stegodyphus</taxon>
    </lineage>
</organism>
<evidence type="ECO:0000256" key="4">
    <source>
        <dbReference type="ARBA" id="ARBA00047899"/>
    </source>
</evidence>
<dbReference type="OMA" id="KLEARCH"/>
<evidence type="ECO:0000313" key="11">
    <source>
        <dbReference type="EMBL" id="KFM70915.1"/>
    </source>
</evidence>
<evidence type="ECO:0000259" key="9">
    <source>
        <dbReference type="PROSITE" id="PS50081"/>
    </source>
</evidence>
<dbReference type="GO" id="GO:0005737">
    <property type="term" value="C:cytoplasm"/>
    <property type="evidence" value="ECO:0007669"/>
    <property type="project" value="TreeGrafter"/>
</dbReference>
<dbReference type="InterPro" id="IPR057529">
    <property type="entry name" value="MRCK/ROCK_PH"/>
</dbReference>
<dbReference type="OrthoDB" id="6420404at2759"/>
<dbReference type="Gene3D" id="2.30.29.30">
    <property type="entry name" value="Pleckstrin-homology domain (PH domain)/Phosphotyrosine-binding domain (PTB)"/>
    <property type="match status" value="1"/>
</dbReference>
<dbReference type="InterPro" id="IPR001180">
    <property type="entry name" value="CNH_dom"/>
</dbReference>
<keyword evidence="11" id="KW-0808">Transferase</keyword>
<dbReference type="CDD" id="cd20814">
    <property type="entry name" value="CRIK"/>
    <property type="match status" value="1"/>
</dbReference>
<feature type="coiled-coil region" evidence="6">
    <location>
        <begin position="775"/>
        <end position="816"/>
    </location>
</feature>
<evidence type="ECO:0000259" key="10">
    <source>
        <dbReference type="PROSITE" id="PS50219"/>
    </source>
</evidence>
<dbReference type="PROSITE" id="PS50003">
    <property type="entry name" value="PH_DOMAIN"/>
    <property type="match status" value="1"/>
</dbReference>
<dbReference type="GO" id="GO:0031032">
    <property type="term" value="P:actomyosin structure organization"/>
    <property type="evidence" value="ECO:0007669"/>
    <property type="project" value="TreeGrafter"/>
</dbReference>
<dbReference type="Proteomes" id="UP000054359">
    <property type="component" value="Unassembled WGS sequence"/>
</dbReference>
<dbReference type="InterPro" id="IPR002219">
    <property type="entry name" value="PKC_DAG/PE"/>
</dbReference>
<evidence type="ECO:0000259" key="8">
    <source>
        <dbReference type="PROSITE" id="PS50003"/>
    </source>
</evidence>
<evidence type="ECO:0000256" key="1">
    <source>
        <dbReference type="ARBA" id="ARBA00022553"/>
    </source>
</evidence>
<evidence type="ECO:0000256" key="5">
    <source>
        <dbReference type="ARBA" id="ARBA00048679"/>
    </source>
</evidence>
<feature type="non-terminal residue" evidence="11">
    <location>
        <position position="1476"/>
    </location>
</feature>
<reference evidence="11 12" key="1">
    <citation type="submission" date="2013-11" db="EMBL/GenBank/DDBJ databases">
        <title>Genome sequencing of Stegodyphus mimosarum.</title>
        <authorList>
            <person name="Bechsgaard J."/>
        </authorList>
    </citation>
    <scope>NUCLEOTIDE SEQUENCE [LARGE SCALE GENOMIC DNA]</scope>
</reference>
<keyword evidence="11" id="KW-0418">Kinase</keyword>
<feature type="domain" description="CNH" evidence="10">
    <location>
        <begin position="1093"/>
        <end position="1386"/>
    </location>
</feature>
<keyword evidence="1" id="KW-0597">Phosphoprotein</keyword>
<feature type="coiled-coil region" evidence="6">
    <location>
        <begin position="96"/>
        <end position="276"/>
    </location>
</feature>
<dbReference type="InterPro" id="IPR046349">
    <property type="entry name" value="C1-like_sf"/>
</dbReference>
<feature type="domain" description="Phorbol-ester/DAG-type" evidence="9">
    <location>
        <begin position="872"/>
        <end position="921"/>
    </location>
</feature>
<feature type="coiled-coil region" evidence="6">
    <location>
        <begin position="326"/>
        <end position="462"/>
    </location>
</feature>
<dbReference type="Gene3D" id="1.10.287.1490">
    <property type="match status" value="1"/>
</dbReference>
<keyword evidence="12" id="KW-1185">Reference proteome</keyword>
<comment type="catalytic activity">
    <reaction evidence="4">
        <text>L-threonyl-[protein] + ATP = O-phospho-L-threonyl-[protein] + ADP + H(+)</text>
        <dbReference type="Rhea" id="RHEA:46608"/>
        <dbReference type="Rhea" id="RHEA-COMP:11060"/>
        <dbReference type="Rhea" id="RHEA-COMP:11605"/>
        <dbReference type="ChEBI" id="CHEBI:15378"/>
        <dbReference type="ChEBI" id="CHEBI:30013"/>
        <dbReference type="ChEBI" id="CHEBI:30616"/>
        <dbReference type="ChEBI" id="CHEBI:61977"/>
        <dbReference type="ChEBI" id="CHEBI:456216"/>
        <dbReference type="EC" id="2.7.11.1"/>
    </reaction>
</comment>
<dbReference type="EMBL" id="KK117600">
    <property type="protein sequence ID" value="KFM70915.1"/>
    <property type="molecule type" value="Genomic_DNA"/>
</dbReference>
<feature type="region of interest" description="Disordered" evidence="7">
    <location>
        <begin position="1"/>
        <end position="24"/>
    </location>
</feature>
<evidence type="ECO:0000256" key="3">
    <source>
        <dbReference type="ARBA" id="ARBA00022833"/>
    </source>
</evidence>
<dbReference type="InterPro" id="IPR050839">
    <property type="entry name" value="Rho-assoc_Ser/Thr_Kinase"/>
</dbReference>
<dbReference type="Gene3D" id="3.30.60.20">
    <property type="match status" value="1"/>
</dbReference>
<keyword evidence="6" id="KW-0175">Coiled coil</keyword>
<dbReference type="GO" id="GO:0004674">
    <property type="term" value="F:protein serine/threonine kinase activity"/>
    <property type="evidence" value="ECO:0007669"/>
    <property type="project" value="UniProtKB-EC"/>
</dbReference>